<evidence type="ECO:0000313" key="3">
    <source>
        <dbReference type="EMBL" id="GGI94403.1"/>
    </source>
</evidence>
<dbReference type="InterPro" id="IPR006311">
    <property type="entry name" value="TAT_signal"/>
</dbReference>
<name>A0A830EBK0_9EURY</name>
<dbReference type="Proteomes" id="UP000653099">
    <property type="component" value="Unassembled WGS sequence"/>
</dbReference>
<gene>
    <name evidence="3" type="primary">braC</name>
    <name evidence="3" type="ORF">GCM10008995_00790</name>
</gene>
<reference evidence="3" key="2">
    <citation type="submission" date="2020-09" db="EMBL/GenBank/DDBJ databases">
        <authorList>
            <person name="Sun Q."/>
            <person name="Ohkuma M."/>
        </authorList>
    </citation>
    <scope>NUCLEOTIDE SEQUENCE</scope>
    <source>
        <strain evidence="3">JCM 14359</strain>
    </source>
</reference>
<dbReference type="SUPFAM" id="SSF53822">
    <property type="entry name" value="Periplasmic binding protein-like I"/>
    <property type="match status" value="1"/>
</dbReference>
<keyword evidence="4" id="KW-1185">Reference proteome</keyword>
<accession>A0A830EBK0</accession>
<dbReference type="OrthoDB" id="200499at2157"/>
<dbReference type="Pfam" id="PF13458">
    <property type="entry name" value="Peripla_BP_6"/>
    <property type="match status" value="1"/>
</dbReference>
<keyword evidence="1" id="KW-0732">Signal</keyword>
<evidence type="ECO:0000259" key="2">
    <source>
        <dbReference type="Pfam" id="PF13458"/>
    </source>
</evidence>
<comment type="caution">
    <text evidence="3">The sequence shown here is derived from an EMBL/GenBank/DDBJ whole genome shotgun (WGS) entry which is preliminary data.</text>
</comment>
<evidence type="ECO:0000256" key="1">
    <source>
        <dbReference type="ARBA" id="ARBA00022729"/>
    </source>
</evidence>
<dbReference type="PANTHER" id="PTHR30483">
    <property type="entry name" value="LEUCINE-SPECIFIC-BINDING PROTEIN"/>
    <property type="match status" value="1"/>
</dbReference>
<feature type="domain" description="Leucine-binding protein" evidence="2">
    <location>
        <begin position="45"/>
        <end position="374"/>
    </location>
</feature>
<dbReference type="RefSeq" id="WP_188785328.1">
    <property type="nucleotide sequence ID" value="NZ_BMOC01000001.1"/>
</dbReference>
<proteinExistence type="predicted"/>
<protein>
    <submittedName>
        <fullName evidence="3">Leucine-, isoleucine-, valine-, threonine-, and alanine-binding protein</fullName>
    </submittedName>
</protein>
<dbReference type="AlphaFoldDB" id="A0A830EBK0"/>
<dbReference type="PROSITE" id="PS51318">
    <property type="entry name" value="TAT"/>
    <property type="match status" value="1"/>
</dbReference>
<dbReference type="PROSITE" id="PS51257">
    <property type="entry name" value="PROKAR_LIPOPROTEIN"/>
    <property type="match status" value="1"/>
</dbReference>
<dbReference type="Gene3D" id="3.40.50.2300">
    <property type="match status" value="2"/>
</dbReference>
<dbReference type="InterPro" id="IPR028082">
    <property type="entry name" value="Peripla_BP_I"/>
</dbReference>
<dbReference type="InterPro" id="IPR028081">
    <property type="entry name" value="Leu-bd"/>
</dbReference>
<reference evidence="3" key="1">
    <citation type="journal article" date="2014" name="Int. J. Syst. Evol. Microbiol.">
        <title>Complete genome sequence of Corynebacterium casei LMG S-19264T (=DSM 44701T), isolated from a smear-ripened cheese.</title>
        <authorList>
            <consortium name="US DOE Joint Genome Institute (JGI-PGF)"/>
            <person name="Walter F."/>
            <person name="Albersmeier A."/>
            <person name="Kalinowski J."/>
            <person name="Ruckert C."/>
        </authorList>
    </citation>
    <scope>NUCLEOTIDE SEQUENCE</scope>
    <source>
        <strain evidence="3">JCM 14359</strain>
    </source>
</reference>
<organism evidence="3 4">
    <name type="scientific">Halobellus salinus</name>
    <dbReference type="NCBI Taxonomy" id="931585"/>
    <lineage>
        <taxon>Archaea</taxon>
        <taxon>Methanobacteriati</taxon>
        <taxon>Methanobacteriota</taxon>
        <taxon>Stenosarchaea group</taxon>
        <taxon>Halobacteria</taxon>
        <taxon>Halobacteriales</taxon>
        <taxon>Haloferacaceae</taxon>
        <taxon>Halobellus</taxon>
    </lineage>
</organism>
<dbReference type="EMBL" id="BMOC01000001">
    <property type="protein sequence ID" value="GGI94403.1"/>
    <property type="molecule type" value="Genomic_DNA"/>
</dbReference>
<sequence>MRTYGTVDRRQFLAAAGTAGVGAIAGCSNDNGTTAGDAGDSDEEPIRVGAIQPLSGNFSVWGRVHASGLAFAVDEINRDGGVLDGRELNVIEADSGSDPAEAASIFERFAEQEEVVAATGPVSSDVGIRTARTAEELGIPMYMHLAGSSDTITPETRHAFRVGLLPAEPTMRAQAALAETRGYESISAIVADYAWGRSVRSAIEAAFAVDVDIQVAPVSESDFSTYVRQIPDDVGMVVTSGHPPGVLTITRQLYELGYDPEVVTGSSWPPDVVRSTLGADSERGFTHVHLADPYSDEFAEVAERYARAVGAQFNTHTAHGYVTGKLIAQAIENAGEADPEAVTEATRAIEFDTLFANPIQYADSGELKNQIQVYSTITGDPPSHYPEGNYGYTEVFRTDPLPAIPAEA</sequence>
<dbReference type="InterPro" id="IPR051010">
    <property type="entry name" value="BCAA_transport"/>
</dbReference>
<evidence type="ECO:0000313" key="4">
    <source>
        <dbReference type="Proteomes" id="UP000653099"/>
    </source>
</evidence>
<dbReference type="PANTHER" id="PTHR30483:SF6">
    <property type="entry name" value="PERIPLASMIC BINDING PROTEIN OF ABC TRANSPORTER FOR NATURAL AMINO ACIDS"/>
    <property type="match status" value="1"/>
</dbReference>